<feature type="transmembrane region" description="Helical" evidence="7">
    <location>
        <begin position="356"/>
        <end position="378"/>
    </location>
</feature>
<dbReference type="InterPro" id="IPR010656">
    <property type="entry name" value="DctM"/>
</dbReference>
<dbReference type="Proteomes" id="UP000244912">
    <property type="component" value="Unassembled WGS sequence"/>
</dbReference>
<name>A0A2R8BYV8_9RHOB</name>
<feature type="domain" description="TRAP C4-dicarboxylate transport system permease DctM subunit" evidence="8">
    <location>
        <begin position="6"/>
        <end position="412"/>
    </location>
</feature>
<dbReference type="PANTHER" id="PTHR33362:SF2">
    <property type="entry name" value="TRAP TRANSPORTER LARGE PERMEASE PROTEIN"/>
    <property type="match status" value="1"/>
</dbReference>
<evidence type="ECO:0000256" key="1">
    <source>
        <dbReference type="ARBA" id="ARBA00004429"/>
    </source>
</evidence>
<keyword evidence="5 7" id="KW-1133">Transmembrane helix</keyword>
<evidence type="ECO:0000256" key="4">
    <source>
        <dbReference type="ARBA" id="ARBA00022692"/>
    </source>
</evidence>
<evidence type="ECO:0000259" key="8">
    <source>
        <dbReference type="Pfam" id="PF06808"/>
    </source>
</evidence>
<dbReference type="AlphaFoldDB" id="A0A2R8BYV8"/>
<evidence type="ECO:0000256" key="3">
    <source>
        <dbReference type="ARBA" id="ARBA00022519"/>
    </source>
</evidence>
<evidence type="ECO:0000313" key="9">
    <source>
        <dbReference type="EMBL" id="SPJ25340.1"/>
    </source>
</evidence>
<feature type="transmembrane region" description="Helical" evidence="7">
    <location>
        <begin position="76"/>
        <end position="94"/>
    </location>
</feature>
<dbReference type="EMBL" id="ONZF01000008">
    <property type="protein sequence ID" value="SPJ25340.1"/>
    <property type="molecule type" value="Genomic_DNA"/>
</dbReference>
<organism evidence="9 10">
    <name type="scientific">Palleronia abyssalis</name>
    <dbReference type="NCBI Taxonomy" id="1501240"/>
    <lineage>
        <taxon>Bacteria</taxon>
        <taxon>Pseudomonadati</taxon>
        <taxon>Pseudomonadota</taxon>
        <taxon>Alphaproteobacteria</taxon>
        <taxon>Rhodobacterales</taxon>
        <taxon>Roseobacteraceae</taxon>
        <taxon>Palleronia</taxon>
    </lineage>
</organism>
<protein>
    <recommendedName>
        <fullName evidence="7">TRAP transporter large permease protein</fullName>
    </recommendedName>
</protein>
<dbReference type="InterPro" id="IPR004681">
    <property type="entry name" value="TRAP_DctM"/>
</dbReference>
<feature type="transmembrane region" description="Helical" evidence="7">
    <location>
        <begin position="213"/>
        <end position="232"/>
    </location>
</feature>
<accession>A0A2R8BYV8</accession>
<feature type="transmembrane region" description="Helical" evidence="7">
    <location>
        <begin position="238"/>
        <end position="254"/>
    </location>
</feature>
<keyword evidence="3 7" id="KW-0997">Cell inner membrane</keyword>
<evidence type="ECO:0000256" key="2">
    <source>
        <dbReference type="ARBA" id="ARBA00022475"/>
    </source>
</evidence>
<comment type="subcellular location">
    <subcellularLocation>
        <location evidence="1 7">Cell inner membrane</location>
        <topology evidence="1 7">Multi-pass membrane protein</topology>
    </subcellularLocation>
</comment>
<evidence type="ECO:0000256" key="7">
    <source>
        <dbReference type="RuleBase" id="RU369079"/>
    </source>
</evidence>
<keyword evidence="4 7" id="KW-0812">Transmembrane</keyword>
<feature type="transmembrane region" description="Helical" evidence="7">
    <location>
        <begin position="134"/>
        <end position="160"/>
    </location>
</feature>
<comment type="similarity">
    <text evidence="7">Belongs to the TRAP transporter large permease family.</text>
</comment>
<keyword evidence="7" id="KW-0813">Transport</keyword>
<feature type="transmembrane region" description="Helical" evidence="7">
    <location>
        <begin position="266"/>
        <end position="290"/>
    </location>
</feature>
<gene>
    <name evidence="9" type="primary">dctM_12</name>
    <name evidence="9" type="ORF">PAA8504_03191</name>
</gene>
<keyword evidence="10" id="KW-1185">Reference proteome</keyword>
<dbReference type="NCBIfam" id="TIGR00786">
    <property type="entry name" value="dctM"/>
    <property type="match status" value="1"/>
</dbReference>
<evidence type="ECO:0000313" key="10">
    <source>
        <dbReference type="Proteomes" id="UP000244912"/>
    </source>
</evidence>
<evidence type="ECO:0000256" key="5">
    <source>
        <dbReference type="ARBA" id="ARBA00022989"/>
    </source>
</evidence>
<dbReference type="GO" id="GO:0022857">
    <property type="term" value="F:transmembrane transporter activity"/>
    <property type="evidence" value="ECO:0007669"/>
    <property type="project" value="UniProtKB-UniRule"/>
</dbReference>
<proteinExistence type="inferred from homology"/>
<feature type="transmembrane region" description="Helical" evidence="7">
    <location>
        <begin position="46"/>
        <end position="64"/>
    </location>
</feature>
<dbReference type="RefSeq" id="WP_108895137.1">
    <property type="nucleotide sequence ID" value="NZ_ONZF01000008.1"/>
</dbReference>
<evidence type="ECO:0000256" key="6">
    <source>
        <dbReference type="ARBA" id="ARBA00023136"/>
    </source>
</evidence>
<dbReference type="Pfam" id="PF06808">
    <property type="entry name" value="DctM"/>
    <property type="match status" value="1"/>
</dbReference>
<dbReference type="OrthoDB" id="9790209at2"/>
<feature type="transmembrane region" description="Helical" evidence="7">
    <location>
        <begin position="390"/>
        <end position="413"/>
    </location>
</feature>
<feature type="transmembrane region" description="Helical" evidence="7">
    <location>
        <begin position="310"/>
        <end position="328"/>
    </location>
</feature>
<comment type="subunit">
    <text evidence="7">The complex comprises the extracytoplasmic solute receptor protein and the two transmembrane proteins.</text>
</comment>
<reference evidence="9 10" key="1">
    <citation type="submission" date="2018-03" db="EMBL/GenBank/DDBJ databases">
        <authorList>
            <person name="Keele B.F."/>
        </authorList>
    </citation>
    <scope>NUCLEOTIDE SEQUENCE [LARGE SCALE GENOMIC DNA]</scope>
    <source>
        <strain evidence="9 10">CECT 8504</strain>
    </source>
</reference>
<keyword evidence="2" id="KW-1003">Cell membrane</keyword>
<comment type="function">
    <text evidence="7">Part of the tripartite ATP-independent periplasmic (TRAP) transport system.</text>
</comment>
<keyword evidence="6 7" id="KW-0472">Membrane</keyword>
<feature type="transmembrane region" description="Helical" evidence="7">
    <location>
        <begin position="172"/>
        <end position="192"/>
    </location>
</feature>
<dbReference type="PIRSF" id="PIRSF006066">
    <property type="entry name" value="HI0050"/>
    <property type="match status" value="1"/>
</dbReference>
<dbReference type="PANTHER" id="PTHR33362">
    <property type="entry name" value="SIALIC ACID TRAP TRANSPORTER PERMEASE PROTEIN SIAT-RELATED"/>
    <property type="match status" value="1"/>
</dbReference>
<comment type="caution">
    <text evidence="7">Lacks conserved residue(s) required for the propagation of feature annotation.</text>
</comment>
<sequence length="415" mass="42812">MSLLLFGIFAGLLVIGVPVAIAIGAGTLAAVWASGVPVLVVPQQMFAGINSFALVAVPMFILAGDIMAAGKISARLVQLADALIGFLKGGLSIVSILAAMFFAAISGSGAATTAAVSATLVPELKAKGYDPASAASLIAAGGTIGVVIPPSVPMILYAVIAQESVAKLFLNGFIPGVLMGLALMSIALVQGYRRAYPKGSPFSLRTIWRSFRSAFWGLMTPVIILGGIFSGIFTPSEAAVVAVDYAIFVSLFIYRDLGLKDIYRIVIRSGVTTAVIMFVISASAALSWALSNWQVPSAIAASVLSLSDEPMVVLAMILCVVLVTGIFIETASALIILTPILLPLVLQLGLDPVHFGIVLVVGLSIGMITPPVAINLYVASSVTGIGLERIAGAVLPYLFALIAVLVLVTYGPLLI</sequence>
<dbReference type="GO" id="GO:0005886">
    <property type="term" value="C:plasma membrane"/>
    <property type="evidence" value="ECO:0007669"/>
    <property type="project" value="UniProtKB-SubCell"/>
</dbReference>